<accession>A0A927BWM9</accession>
<name>A0A927BWM9_9BACL</name>
<dbReference type="Proteomes" id="UP000621560">
    <property type="component" value="Unassembled WGS sequence"/>
</dbReference>
<evidence type="ECO:0000256" key="1">
    <source>
        <dbReference type="SAM" id="Phobius"/>
    </source>
</evidence>
<dbReference type="InterPro" id="IPR029044">
    <property type="entry name" value="Nucleotide-diphossugar_trans"/>
</dbReference>
<dbReference type="InterPro" id="IPR001173">
    <property type="entry name" value="Glyco_trans_2-like"/>
</dbReference>
<keyword evidence="1" id="KW-0472">Membrane</keyword>
<dbReference type="PANTHER" id="PTHR43646:SF3">
    <property type="entry name" value="SLR1566 PROTEIN"/>
    <property type="match status" value="1"/>
</dbReference>
<feature type="domain" description="Glycosyltransferase 2-like" evidence="2">
    <location>
        <begin position="25"/>
        <end position="151"/>
    </location>
</feature>
<feature type="non-terminal residue" evidence="3">
    <location>
        <position position="325"/>
    </location>
</feature>
<proteinExistence type="predicted"/>
<dbReference type="PANTHER" id="PTHR43646">
    <property type="entry name" value="GLYCOSYLTRANSFERASE"/>
    <property type="match status" value="1"/>
</dbReference>
<organism evidence="3 4">
    <name type="scientific">Paenibacillus sabuli</name>
    <dbReference type="NCBI Taxonomy" id="2772509"/>
    <lineage>
        <taxon>Bacteria</taxon>
        <taxon>Bacillati</taxon>
        <taxon>Bacillota</taxon>
        <taxon>Bacilli</taxon>
        <taxon>Bacillales</taxon>
        <taxon>Paenibacillaceae</taxon>
        <taxon>Paenibacillus</taxon>
    </lineage>
</organism>
<dbReference type="Pfam" id="PF00535">
    <property type="entry name" value="Glycos_transf_2"/>
    <property type="match status" value="1"/>
</dbReference>
<dbReference type="EMBL" id="JACXIZ010000058">
    <property type="protein sequence ID" value="MBD2848233.1"/>
    <property type="molecule type" value="Genomic_DNA"/>
</dbReference>
<comment type="caution">
    <text evidence="3">The sequence shown here is derived from an EMBL/GenBank/DDBJ whole genome shotgun (WGS) entry which is preliminary data.</text>
</comment>
<dbReference type="AlphaFoldDB" id="A0A927BWM9"/>
<evidence type="ECO:0000313" key="3">
    <source>
        <dbReference type="EMBL" id="MBD2848233.1"/>
    </source>
</evidence>
<dbReference type="SUPFAM" id="SSF53448">
    <property type="entry name" value="Nucleotide-diphospho-sugar transferases"/>
    <property type="match status" value="1"/>
</dbReference>
<gene>
    <name evidence="3" type="ORF">IDH44_23815</name>
</gene>
<keyword evidence="1" id="KW-0812">Transmembrane</keyword>
<evidence type="ECO:0000259" key="2">
    <source>
        <dbReference type="Pfam" id="PF00535"/>
    </source>
</evidence>
<feature type="transmembrane region" description="Helical" evidence="1">
    <location>
        <begin position="262"/>
        <end position="289"/>
    </location>
</feature>
<keyword evidence="1" id="KW-1133">Transmembrane helix</keyword>
<dbReference type="Gene3D" id="3.90.550.10">
    <property type="entry name" value="Spore Coat Polysaccharide Biosynthesis Protein SpsA, Chain A"/>
    <property type="match status" value="1"/>
</dbReference>
<reference evidence="3" key="1">
    <citation type="submission" date="2020-09" db="EMBL/GenBank/DDBJ databases">
        <title>A novel bacterium of genus Paenibacillus, isolated from South China Sea.</title>
        <authorList>
            <person name="Huang H."/>
            <person name="Mo K."/>
            <person name="Hu Y."/>
        </authorList>
    </citation>
    <scope>NUCLEOTIDE SEQUENCE</scope>
    <source>
        <strain evidence="3">IB182496</strain>
    </source>
</reference>
<evidence type="ECO:0000313" key="4">
    <source>
        <dbReference type="Proteomes" id="UP000621560"/>
    </source>
</evidence>
<keyword evidence="4" id="KW-1185">Reference proteome</keyword>
<sequence>MGAATAAAGNGHPGGAASASPVRLSVLVPARNEADNIAACVRSVLAESSPHLELLVLDDGSDDGTGELALAAGGGDPRLRVLRGASLPPGWLGKSHACHQLAETARGSWWLFLDADARLAPGALAAALDTALAQGEGLVTGFPRQETGSWPERLVVPLMTFTVACHLPIRLVRGSADPRFVAAHGAFLLIAADSYAAIGGHAAFRSHLVDDMAMARAVKRAGLPVTLADVRREVTMRMYHDGAGVWQGYKKNLYTGLGRSPLLLAGVVLAYAMLYVLPPLAALAALAALGALAAGAPDAAAAWSAAAGAGGAGWPGGWLAPAALG</sequence>
<protein>
    <submittedName>
        <fullName evidence="3">Glycosyltransferase</fullName>
    </submittedName>
</protein>